<sequence length="251" mass="27546">MKNHDNNAFLTILKSAMTVPGVKIKRDEYLEKELIKYFPKDIVNIAIEKNPASAGIHAKQIENIAKSSIKYETNKVTTISAVAGIPGGFAMIGTIPGDAVQYFAHIIRILQKLIYLYGWKELYNENDEFDDETMNQLILFIGVMFGVQSANSAIAKLSGIMAQNIQKSLVNRALTKGTIYPIVKKIAAILSIKMTKEIFAKGVGKVVPLIGGAFSGAVTYATFKPSANKLKKHLETLPTANPAFYEESAMD</sequence>
<dbReference type="EMBL" id="JAGGJZ010000003">
    <property type="protein sequence ID" value="MBP1889894.1"/>
    <property type="molecule type" value="Genomic_DNA"/>
</dbReference>
<name>A0ABS4F0V7_9CLOT</name>
<keyword evidence="2" id="KW-1185">Reference proteome</keyword>
<reference evidence="1 2" key="1">
    <citation type="submission" date="2021-03" db="EMBL/GenBank/DDBJ databases">
        <title>Genomic Encyclopedia of Type Strains, Phase IV (KMG-IV): sequencing the most valuable type-strain genomes for metagenomic binning, comparative biology and taxonomic classification.</title>
        <authorList>
            <person name="Goeker M."/>
        </authorList>
    </citation>
    <scope>NUCLEOTIDE SEQUENCE [LARGE SCALE GENOMIC DNA]</scope>
    <source>
        <strain evidence="1 2">DSM 3984</strain>
    </source>
</reference>
<organism evidence="1 2">
    <name type="scientific">Clostridium moniliforme</name>
    <dbReference type="NCBI Taxonomy" id="39489"/>
    <lineage>
        <taxon>Bacteria</taxon>
        <taxon>Bacillati</taxon>
        <taxon>Bacillota</taxon>
        <taxon>Clostridia</taxon>
        <taxon>Eubacteriales</taxon>
        <taxon>Clostridiaceae</taxon>
        <taxon>Clostridium</taxon>
    </lineage>
</organism>
<evidence type="ECO:0000313" key="2">
    <source>
        <dbReference type="Proteomes" id="UP000783390"/>
    </source>
</evidence>
<evidence type="ECO:0008006" key="3">
    <source>
        <dbReference type="Google" id="ProtNLM"/>
    </source>
</evidence>
<protein>
    <recommendedName>
        <fullName evidence="3">EcsC family protein</fullName>
    </recommendedName>
</protein>
<gene>
    <name evidence="1" type="ORF">J2Z53_001477</name>
</gene>
<proteinExistence type="predicted"/>
<evidence type="ECO:0000313" key="1">
    <source>
        <dbReference type="EMBL" id="MBP1889894.1"/>
    </source>
</evidence>
<comment type="caution">
    <text evidence="1">The sequence shown here is derived from an EMBL/GenBank/DDBJ whole genome shotgun (WGS) entry which is preliminary data.</text>
</comment>
<dbReference type="RefSeq" id="WP_209796777.1">
    <property type="nucleotide sequence ID" value="NZ_JAGGJZ010000003.1"/>
</dbReference>
<accession>A0ABS4F0V7</accession>
<dbReference type="Proteomes" id="UP000783390">
    <property type="component" value="Unassembled WGS sequence"/>
</dbReference>